<dbReference type="InParanoid" id="T1F6V3"/>
<dbReference type="SUPFAM" id="SSF47473">
    <property type="entry name" value="EF-hand"/>
    <property type="match status" value="1"/>
</dbReference>
<evidence type="ECO:0000256" key="1">
    <source>
        <dbReference type="ARBA" id="ARBA00022837"/>
    </source>
</evidence>
<dbReference type="Pfam" id="PF13202">
    <property type="entry name" value="EF-hand_5"/>
    <property type="match status" value="1"/>
</dbReference>
<dbReference type="GO" id="GO:0005509">
    <property type="term" value="F:calcium ion binding"/>
    <property type="evidence" value="ECO:0007669"/>
    <property type="project" value="InterPro"/>
</dbReference>
<name>T1F6V3_HELRO</name>
<dbReference type="EMBL" id="AMQM01004549">
    <property type="status" value="NOT_ANNOTATED_CDS"/>
    <property type="molecule type" value="Genomic_DNA"/>
</dbReference>
<dbReference type="OrthoDB" id="26525at2759"/>
<organism evidence="4 5">
    <name type="scientific">Helobdella robusta</name>
    <name type="common">Californian leech</name>
    <dbReference type="NCBI Taxonomy" id="6412"/>
    <lineage>
        <taxon>Eukaryota</taxon>
        <taxon>Metazoa</taxon>
        <taxon>Spiralia</taxon>
        <taxon>Lophotrochozoa</taxon>
        <taxon>Annelida</taxon>
        <taxon>Clitellata</taxon>
        <taxon>Hirudinea</taxon>
        <taxon>Rhynchobdellida</taxon>
        <taxon>Glossiphoniidae</taxon>
        <taxon>Helobdella</taxon>
    </lineage>
</organism>
<dbReference type="PROSITE" id="PS00018">
    <property type="entry name" value="EF_HAND_1"/>
    <property type="match status" value="3"/>
</dbReference>
<dbReference type="EMBL" id="KB096590">
    <property type="protein sequence ID" value="ESO03775.1"/>
    <property type="molecule type" value="Genomic_DNA"/>
</dbReference>
<dbReference type="HOGENOM" id="CLU_1344568_0_0_1"/>
<accession>T1F6V3</accession>
<dbReference type="STRING" id="6412.T1F6V3"/>
<reference evidence="4" key="3">
    <citation type="submission" date="2015-06" db="UniProtKB">
        <authorList>
            <consortium name="EnsemblMetazoa"/>
        </authorList>
    </citation>
    <scope>IDENTIFICATION</scope>
</reference>
<gene>
    <name evidence="4" type="primary">20204552</name>
    <name evidence="3" type="ORF">HELRODRAFT_173478</name>
</gene>
<sequence>MAYETDTWDSITLDAGAQLLMKELNYPKERAYQVVKKFDHNKDGKLSGKEIINFKNNIQETWVLRSSLNFASDGEVVREVGREFQRKGPEKAKADLAKNKRTILPKFKEYDKDNNGYVTLNEASKVLSQKPFNFPSSKILTLLHKFDKDGNGKLDIEEFADFYADAKAFNEEISDHFSRLDVDRNGLLNVQEVKNVCTIFFNPT</sequence>
<reference evidence="3 5" key="2">
    <citation type="journal article" date="2013" name="Nature">
        <title>Insights into bilaterian evolution from three spiralian genomes.</title>
        <authorList>
            <person name="Simakov O."/>
            <person name="Marletaz F."/>
            <person name="Cho S.J."/>
            <person name="Edsinger-Gonzales E."/>
            <person name="Havlak P."/>
            <person name="Hellsten U."/>
            <person name="Kuo D.H."/>
            <person name="Larsson T."/>
            <person name="Lv J."/>
            <person name="Arendt D."/>
            <person name="Savage R."/>
            <person name="Osoegawa K."/>
            <person name="de Jong P."/>
            <person name="Grimwood J."/>
            <person name="Chapman J.A."/>
            <person name="Shapiro H."/>
            <person name="Aerts A."/>
            <person name="Otillar R.P."/>
            <person name="Terry A.Y."/>
            <person name="Boore J.L."/>
            <person name="Grigoriev I.V."/>
            <person name="Lindberg D.R."/>
            <person name="Seaver E.C."/>
            <person name="Weisblat D.A."/>
            <person name="Putnam N.H."/>
            <person name="Rokhsar D.S."/>
        </authorList>
    </citation>
    <scope>NUCLEOTIDE SEQUENCE</scope>
</reference>
<dbReference type="AlphaFoldDB" id="T1F6V3"/>
<evidence type="ECO:0000259" key="2">
    <source>
        <dbReference type="PROSITE" id="PS50222"/>
    </source>
</evidence>
<reference evidence="5" key="1">
    <citation type="submission" date="2012-12" db="EMBL/GenBank/DDBJ databases">
        <authorList>
            <person name="Hellsten U."/>
            <person name="Grimwood J."/>
            <person name="Chapman J.A."/>
            <person name="Shapiro H."/>
            <person name="Aerts A."/>
            <person name="Otillar R.P."/>
            <person name="Terry A.Y."/>
            <person name="Boore J.L."/>
            <person name="Simakov O."/>
            <person name="Marletaz F."/>
            <person name="Cho S.-J."/>
            <person name="Edsinger-Gonzales E."/>
            <person name="Havlak P."/>
            <person name="Kuo D.-H."/>
            <person name="Larsson T."/>
            <person name="Lv J."/>
            <person name="Arendt D."/>
            <person name="Savage R."/>
            <person name="Osoegawa K."/>
            <person name="de Jong P."/>
            <person name="Lindberg D.R."/>
            <person name="Seaver E.C."/>
            <person name="Weisblat D.A."/>
            <person name="Putnam N.H."/>
            <person name="Grigoriev I.V."/>
            <person name="Rokhsar D.S."/>
        </authorList>
    </citation>
    <scope>NUCLEOTIDE SEQUENCE</scope>
</reference>
<dbReference type="InterPro" id="IPR011992">
    <property type="entry name" value="EF-hand-dom_pair"/>
</dbReference>
<dbReference type="RefSeq" id="XP_009018332.1">
    <property type="nucleotide sequence ID" value="XM_009020084.1"/>
</dbReference>
<feature type="domain" description="EF-hand" evidence="2">
    <location>
        <begin position="134"/>
        <end position="169"/>
    </location>
</feature>
<dbReference type="Proteomes" id="UP000015101">
    <property type="component" value="Unassembled WGS sequence"/>
</dbReference>
<evidence type="ECO:0000313" key="3">
    <source>
        <dbReference type="EMBL" id="ESO03775.1"/>
    </source>
</evidence>
<dbReference type="PANTHER" id="PTHR10725">
    <property type="entry name" value="THAP DOMAIN-CONTAINING PROTEIN 9"/>
    <property type="match status" value="1"/>
</dbReference>
<keyword evidence="5" id="KW-1185">Reference proteome</keyword>
<proteinExistence type="predicted"/>
<dbReference type="CTD" id="20204552"/>
<protein>
    <recommendedName>
        <fullName evidence="2">EF-hand domain-containing protein</fullName>
    </recommendedName>
</protein>
<evidence type="ECO:0000313" key="4">
    <source>
        <dbReference type="EnsemblMetazoa" id="HelroP173478"/>
    </source>
</evidence>
<feature type="domain" description="EF-hand" evidence="2">
    <location>
        <begin position="107"/>
        <end position="133"/>
    </location>
</feature>
<feature type="domain" description="EF-hand" evidence="2">
    <location>
        <begin position="26"/>
        <end position="61"/>
    </location>
</feature>
<dbReference type="EnsemblMetazoa" id="HelroT173478">
    <property type="protein sequence ID" value="HelroP173478"/>
    <property type="gene ID" value="HelroG173478"/>
</dbReference>
<evidence type="ECO:0000313" key="5">
    <source>
        <dbReference type="Proteomes" id="UP000015101"/>
    </source>
</evidence>
<feature type="domain" description="EF-hand" evidence="2">
    <location>
        <begin position="171"/>
        <end position="203"/>
    </location>
</feature>
<dbReference type="InterPro" id="IPR002048">
    <property type="entry name" value="EF_hand_dom"/>
</dbReference>
<dbReference type="KEGG" id="hro:HELRODRAFT_173478"/>
<dbReference type="PROSITE" id="PS50222">
    <property type="entry name" value="EF_HAND_2"/>
    <property type="match status" value="4"/>
</dbReference>
<dbReference type="SMART" id="SM00054">
    <property type="entry name" value="EFh"/>
    <property type="match status" value="4"/>
</dbReference>
<dbReference type="Pfam" id="PF13499">
    <property type="entry name" value="EF-hand_7"/>
    <property type="match status" value="1"/>
</dbReference>
<dbReference type="Gene3D" id="1.10.238.10">
    <property type="entry name" value="EF-hand"/>
    <property type="match status" value="2"/>
</dbReference>
<dbReference type="PANTHER" id="PTHR10725:SF74">
    <property type="entry name" value="ERAP1-LIKE C-TERMINAL DOMAIN-CONTAINING PROTEIN"/>
    <property type="match status" value="1"/>
</dbReference>
<dbReference type="InterPro" id="IPR018247">
    <property type="entry name" value="EF_Hand_1_Ca_BS"/>
</dbReference>
<dbReference type="GeneID" id="20204552"/>
<keyword evidence="1" id="KW-0106">Calcium</keyword>